<dbReference type="RefSeq" id="WP_237445548.1">
    <property type="nucleotide sequence ID" value="NZ_CAKLPX010000004.1"/>
</dbReference>
<keyword evidence="5" id="KW-1185">Reference proteome</keyword>
<dbReference type="EMBL" id="CAKLPX010000004">
    <property type="protein sequence ID" value="CAH0992862.1"/>
    <property type="molecule type" value="Genomic_DNA"/>
</dbReference>
<accession>A0ABM9AJA6</accession>
<dbReference type="NCBIfam" id="TIGR01488">
    <property type="entry name" value="HAD-SF-IB"/>
    <property type="match status" value="1"/>
</dbReference>
<keyword evidence="3" id="KW-0460">Magnesium</keyword>
<evidence type="ECO:0000313" key="5">
    <source>
        <dbReference type="Proteomes" id="UP000838100"/>
    </source>
</evidence>
<dbReference type="NCBIfam" id="TIGR01490">
    <property type="entry name" value="HAD-SF-IB-hyp1"/>
    <property type="match status" value="1"/>
</dbReference>
<evidence type="ECO:0000256" key="1">
    <source>
        <dbReference type="ARBA" id="ARBA00022723"/>
    </source>
</evidence>
<dbReference type="InterPro" id="IPR023214">
    <property type="entry name" value="HAD_sf"/>
</dbReference>
<dbReference type="PANTHER" id="PTHR43344">
    <property type="entry name" value="PHOSPHOSERINE PHOSPHATASE"/>
    <property type="match status" value="1"/>
</dbReference>
<dbReference type="InterPro" id="IPR050582">
    <property type="entry name" value="HAD-like_SerB"/>
</dbReference>
<dbReference type="Gene3D" id="3.40.50.1000">
    <property type="entry name" value="HAD superfamily/HAD-like"/>
    <property type="match status" value="1"/>
</dbReference>
<sequence>MTLAIFDLDNTLISDDSDHQWGEFLIAKQLVDAEAFKIANDQFYEDYKAGCLDIVKYQEFAHAPLTKYSQQELAELHQQFMQEVIEPLILPKAVALIDQHRQQGHTLLIITATNLFVTGPIAERLGIPNILATEGEIIDGRYTGKMQGTPCFQAGKITRLDQWLSERDEATADAYFYSDSHNDLPLLEQVDNPVAVDPDETLRATAEQRGWKIISLRDQQ</sequence>
<evidence type="ECO:0000313" key="4">
    <source>
        <dbReference type="EMBL" id="CAH0992862.1"/>
    </source>
</evidence>
<name>A0ABM9AJA6_9GAMM</name>
<protein>
    <submittedName>
        <fullName evidence="4">Phosphoserine phosphatase SerB1</fullName>
        <ecNumber evidence="4">3.1.3.3</ecNumber>
    </submittedName>
</protein>
<dbReference type="EC" id="3.1.3.3" evidence="4"/>
<dbReference type="GO" id="GO:0016787">
    <property type="term" value="F:hydrolase activity"/>
    <property type="evidence" value="ECO:0007669"/>
    <property type="project" value="UniProtKB-KW"/>
</dbReference>
<dbReference type="Pfam" id="PF12710">
    <property type="entry name" value="HAD"/>
    <property type="match status" value="1"/>
</dbReference>
<dbReference type="PANTHER" id="PTHR43344:SF13">
    <property type="entry name" value="PHOSPHATASE RV3661-RELATED"/>
    <property type="match status" value="1"/>
</dbReference>
<dbReference type="InterPro" id="IPR036412">
    <property type="entry name" value="HAD-like_sf"/>
</dbReference>
<gene>
    <name evidence="4" type="primary">serB1</name>
    <name evidence="4" type="ORF">SIN8267_02999</name>
</gene>
<keyword evidence="1" id="KW-0479">Metal-binding</keyword>
<keyword evidence="2 4" id="KW-0378">Hydrolase</keyword>
<dbReference type="SUPFAM" id="SSF56784">
    <property type="entry name" value="HAD-like"/>
    <property type="match status" value="1"/>
</dbReference>
<evidence type="ECO:0000256" key="3">
    <source>
        <dbReference type="ARBA" id="ARBA00022842"/>
    </source>
</evidence>
<comment type="caution">
    <text evidence="4">The sequence shown here is derived from an EMBL/GenBank/DDBJ whole genome shotgun (WGS) entry which is preliminary data.</text>
</comment>
<dbReference type="InterPro" id="IPR006385">
    <property type="entry name" value="HAD_hydro_SerB1"/>
</dbReference>
<dbReference type="CDD" id="cd02612">
    <property type="entry name" value="HAD_PGPPase"/>
    <property type="match status" value="1"/>
</dbReference>
<dbReference type="Gene3D" id="1.20.1440.100">
    <property type="entry name" value="SG protein - dephosphorylation function"/>
    <property type="match status" value="1"/>
</dbReference>
<dbReference type="Proteomes" id="UP000838100">
    <property type="component" value="Unassembled WGS sequence"/>
</dbReference>
<evidence type="ECO:0000256" key="2">
    <source>
        <dbReference type="ARBA" id="ARBA00022801"/>
    </source>
</evidence>
<organism evidence="4 5">
    <name type="scientific">Sinobacterium norvegicum</name>
    <dbReference type="NCBI Taxonomy" id="1641715"/>
    <lineage>
        <taxon>Bacteria</taxon>
        <taxon>Pseudomonadati</taxon>
        <taxon>Pseudomonadota</taxon>
        <taxon>Gammaproteobacteria</taxon>
        <taxon>Cellvibrionales</taxon>
        <taxon>Spongiibacteraceae</taxon>
        <taxon>Sinobacterium</taxon>
    </lineage>
</organism>
<reference evidence="4" key="1">
    <citation type="submission" date="2021-12" db="EMBL/GenBank/DDBJ databases">
        <authorList>
            <person name="Rodrigo-Torres L."/>
            <person name="Arahal R. D."/>
            <person name="Lucena T."/>
        </authorList>
    </citation>
    <scope>NUCLEOTIDE SEQUENCE</scope>
    <source>
        <strain evidence="4">CECT 8267</strain>
    </source>
</reference>
<proteinExistence type="predicted"/>